<evidence type="ECO:0000313" key="3">
    <source>
        <dbReference type="Proteomes" id="UP000593561"/>
    </source>
</evidence>
<dbReference type="InterPro" id="IPR052929">
    <property type="entry name" value="RNase_H-like_EbsB-rel"/>
</dbReference>
<dbReference type="PANTHER" id="PTHR47074:SF61">
    <property type="entry name" value="RNASE H TYPE-1 DOMAIN-CONTAINING PROTEIN"/>
    <property type="match status" value="1"/>
</dbReference>
<feature type="domain" description="RNase H type-1" evidence="1">
    <location>
        <begin position="235"/>
        <end position="336"/>
    </location>
</feature>
<dbReference type="AlphaFoldDB" id="A0A7J8SLW7"/>
<proteinExistence type="predicted"/>
<accession>A0A7J8SLW7</accession>
<evidence type="ECO:0000259" key="1">
    <source>
        <dbReference type="Pfam" id="PF13456"/>
    </source>
</evidence>
<dbReference type="Proteomes" id="UP000593561">
    <property type="component" value="Unassembled WGS sequence"/>
</dbReference>
<name>A0A7J8SLW7_GOSDV</name>
<reference evidence="2 3" key="1">
    <citation type="journal article" date="2019" name="Genome Biol. Evol.">
        <title>Insights into the evolution of the New World diploid cottons (Gossypium, subgenus Houzingenia) based on genome sequencing.</title>
        <authorList>
            <person name="Grover C.E."/>
            <person name="Arick M.A. 2nd"/>
            <person name="Thrash A."/>
            <person name="Conover J.L."/>
            <person name="Sanders W.S."/>
            <person name="Peterson D.G."/>
            <person name="Frelichowski J.E."/>
            <person name="Scheffler J.A."/>
            <person name="Scheffler B.E."/>
            <person name="Wendel J.F."/>
        </authorList>
    </citation>
    <scope>NUCLEOTIDE SEQUENCE [LARGE SCALE GENOMIC DNA]</scope>
    <source>
        <strain evidence="2">27</strain>
        <tissue evidence="2">Leaf</tissue>
    </source>
</reference>
<dbReference type="Pfam" id="PF13456">
    <property type="entry name" value="RVT_3"/>
    <property type="match status" value="1"/>
</dbReference>
<dbReference type="InterPro" id="IPR002156">
    <property type="entry name" value="RNaseH_domain"/>
</dbReference>
<dbReference type="EMBL" id="JABFAC010000010">
    <property type="protein sequence ID" value="MBA0626825.1"/>
    <property type="molecule type" value="Genomic_DNA"/>
</dbReference>
<dbReference type="Gene3D" id="3.30.420.10">
    <property type="entry name" value="Ribonuclease H-like superfamily/Ribonuclease H"/>
    <property type="match status" value="1"/>
</dbReference>
<dbReference type="GO" id="GO:0003676">
    <property type="term" value="F:nucleic acid binding"/>
    <property type="evidence" value="ECO:0007669"/>
    <property type="project" value="InterPro"/>
</dbReference>
<protein>
    <recommendedName>
        <fullName evidence="1">RNase H type-1 domain-containing protein</fullName>
    </recommendedName>
</protein>
<gene>
    <name evidence="2" type="ORF">Godav_004418</name>
</gene>
<feature type="non-terminal residue" evidence="2">
    <location>
        <position position="368"/>
    </location>
</feature>
<dbReference type="CDD" id="cd06222">
    <property type="entry name" value="RNase_H_like"/>
    <property type="match status" value="1"/>
</dbReference>
<dbReference type="GO" id="GO:0004523">
    <property type="term" value="F:RNA-DNA hybrid ribonuclease activity"/>
    <property type="evidence" value="ECO:0007669"/>
    <property type="project" value="InterPro"/>
</dbReference>
<dbReference type="InterPro" id="IPR036397">
    <property type="entry name" value="RNaseH_sf"/>
</dbReference>
<sequence length="368" mass="41081">MARYERDEIFNAVKAMAPVKAFGLDSFPTLFFKTYCHIIGFDVGTFCLEVLNGVREAMNLKGILKEYGEASGQYLGLPNMIGRSREKAFQGLKDSMISCINSWCVRPLSQGGKEVFIESVLQAIPLTIGGLGAYHSYTWKKIWSTKGLLLKGLDWQVGTENSINIWDDIWVPGSDENSVYSSKFAGARRHSGLAHGILGLGHGFSDCPFAAELWNLLEIRWKGERSPKAHFLKINFDAAFKAHIVKSYSGLVIKDDRSRIIGTRAILNESVLSVFVAEALTCLQAVKLGVDMGLREVAIEGDSLTVIKKAKSGPMDRSEIWTFIQYIKIEQKKFWEGRNSELGRQDLVVIVTLEARDDLVRCVEGEDE</sequence>
<dbReference type="InterPro" id="IPR044730">
    <property type="entry name" value="RNase_H-like_dom_plant"/>
</dbReference>
<organism evidence="2 3">
    <name type="scientific">Gossypium davidsonii</name>
    <name type="common">Davidson's cotton</name>
    <name type="synonym">Gossypium klotzschianum subsp. davidsonii</name>
    <dbReference type="NCBI Taxonomy" id="34287"/>
    <lineage>
        <taxon>Eukaryota</taxon>
        <taxon>Viridiplantae</taxon>
        <taxon>Streptophyta</taxon>
        <taxon>Embryophyta</taxon>
        <taxon>Tracheophyta</taxon>
        <taxon>Spermatophyta</taxon>
        <taxon>Magnoliopsida</taxon>
        <taxon>eudicotyledons</taxon>
        <taxon>Gunneridae</taxon>
        <taxon>Pentapetalae</taxon>
        <taxon>rosids</taxon>
        <taxon>malvids</taxon>
        <taxon>Malvales</taxon>
        <taxon>Malvaceae</taxon>
        <taxon>Malvoideae</taxon>
        <taxon>Gossypium</taxon>
    </lineage>
</organism>
<evidence type="ECO:0000313" key="2">
    <source>
        <dbReference type="EMBL" id="MBA0626825.1"/>
    </source>
</evidence>
<keyword evidence="3" id="KW-1185">Reference proteome</keyword>
<comment type="caution">
    <text evidence="2">The sequence shown here is derived from an EMBL/GenBank/DDBJ whole genome shotgun (WGS) entry which is preliminary data.</text>
</comment>
<dbReference type="PANTHER" id="PTHR47074">
    <property type="entry name" value="BNAC02G40300D PROTEIN"/>
    <property type="match status" value="1"/>
</dbReference>